<dbReference type="GeneID" id="130509928"/>
<evidence type="ECO:0000259" key="2">
    <source>
        <dbReference type="Pfam" id="PF14111"/>
    </source>
</evidence>
<organism evidence="4 5">
    <name type="scientific">Raphanus sativus</name>
    <name type="common">Radish</name>
    <name type="synonym">Raphanus raphanistrum var. sativus</name>
    <dbReference type="NCBI Taxonomy" id="3726"/>
    <lineage>
        <taxon>Eukaryota</taxon>
        <taxon>Viridiplantae</taxon>
        <taxon>Streptophyta</taxon>
        <taxon>Embryophyta</taxon>
        <taxon>Tracheophyta</taxon>
        <taxon>Spermatophyta</taxon>
        <taxon>Magnoliopsida</taxon>
        <taxon>eudicotyledons</taxon>
        <taxon>Gunneridae</taxon>
        <taxon>Pentapetalae</taxon>
        <taxon>rosids</taxon>
        <taxon>malvids</taxon>
        <taxon>Brassicales</taxon>
        <taxon>Brassicaceae</taxon>
        <taxon>Brassiceae</taxon>
        <taxon>Raphanus</taxon>
    </lineage>
</organism>
<keyword evidence="4" id="KW-1185">Reference proteome</keyword>
<dbReference type="Pfam" id="PF14111">
    <property type="entry name" value="DUF4283"/>
    <property type="match status" value="1"/>
</dbReference>
<feature type="region of interest" description="Disordered" evidence="1">
    <location>
        <begin position="360"/>
        <end position="512"/>
    </location>
</feature>
<dbReference type="RefSeq" id="XP_056862224.1">
    <property type="nucleotide sequence ID" value="XM_057006244.1"/>
</dbReference>
<dbReference type="InterPro" id="IPR025836">
    <property type="entry name" value="Zn_knuckle_CX2CX4HX4C"/>
</dbReference>
<feature type="domain" description="DUF4283" evidence="2">
    <location>
        <begin position="32"/>
        <end position="109"/>
    </location>
</feature>
<feature type="compositionally biased region" description="Basic and acidic residues" evidence="1">
    <location>
        <begin position="362"/>
        <end position="380"/>
    </location>
</feature>
<dbReference type="AlphaFoldDB" id="A0A9W3DEF4"/>
<dbReference type="PANTHER" id="PTHR31286:SF178">
    <property type="entry name" value="DUF4283 DOMAIN-CONTAINING PROTEIN"/>
    <property type="match status" value="1"/>
</dbReference>
<proteinExistence type="predicted"/>
<reference evidence="5" key="2">
    <citation type="submission" date="2025-08" db="UniProtKB">
        <authorList>
            <consortium name="RefSeq"/>
        </authorList>
    </citation>
    <scope>IDENTIFICATION</scope>
    <source>
        <tissue evidence="5">Leaf</tissue>
    </source>
</reference>
<dbReference type="KEGG" id="rsz:130509928"/>
<evidence type="ECO:0000313" key="5">
    <source>
        <dbReference type="RefSeq" id="XP_056862224.1"/>
    </source>
</evidence>
<feature type="domain" description="Zinc knuckle CX2CX4HX4C" evidence="3">
    <location>
        <begin position="171"/>
        <end position="218"/>
    </location>
</feature>
<evidence type="ECO:0000256" key="1">
    <source>
        <dbReference type="SAM" id="MobiDB-lite"/>
    </source>
</evidence>
<evidence type="ECO:0000259" key="3">
    <source>
        <dbReference type="Pfam" id="PF14392"/>
    </source>
</evidence>
<dbReference type="InterPro" id="IPR025558">
    <property type="entry name" value="DUF4283"/>
</dbReference>
<feature type="compositionally biased region" description="Low complexity" evidence="1">
    <location>
        <begin position="444"/>
        <end position="453"/>
    </location>
</feature>
<evidence type="ECO:0000313" key="4">
    <source>
        <dbReference type="Proteomes" id="UP000504610"/>
    </source>
</evidence>
<protein>
    <submittedName>
        <fullName evidence="5">Uncharacterized protein LOC130509928</fullName>
    </submittedName>
</protein>
<dbReference type="Pfam" id="PF14392">
    <property type="entry name" value="zf-CCHC_4"/>
    <property type="match status" value="1"/>
</dbReference>
<dbReference type="InterPro" id="IPR040256">
    <property type="entry name" value="At4g02000-like"/>
</dbReference>
<accession>A0A9W3DEF4</accession>
<reference evidence="4" key="1">
    <citation type="journal article" date="2019" name="Database">
        <title>The radish genome database (RadishGD): an integrated information resource for radish genomics.</title>
        <authorList>
            <person name="Yu H.J."/>
            <person name="Baek S."/>
            <person name="Lee Y.J."/>
            <person name="Cho A."/>
            <person name="Mun J.H."/>
        </authorList>
    </citation>
    <scope>NUCLEOTIDE SEQUENCE [LARGE SCALE GENOMIC DNA]</scope>
    <source>
        <strain evidence="4">cv. WK10039</strain>
    </source>
</reference>
<gene>
    <name evidence="5" type="primary">LOC130509928</name>
</gene>
<dbReference type="PANTHER" id="PTHR31286">
    <property type="entry name" value="GLYCINE-RICH CELL WALL STRUCTURAL PROTEIN 1.8-LIKE"/>
    <property type="match status" value="1"/>
</dbReference>
<name>A0A9W3DEF4_RAPSA</name>
<dbReference type="OrthoDB" id="1939300at2759"/>
<feature type="compositionally biased region" description="Basic and acidic residues" evidence="1">
    <location>
        <begin position="471"/>
        <end position="486"/>
    </location>
</feature>
<dbReference type="Proteomes" id="UP000504610">
    <property type="component" value="Chromosome 3"/>
</dbReference>
<sequence>MDANLVEVMQGMSLEEDKPIVIPEDITYCAMERGGRSLLGRFLNPECQHMPRMLKTMPKIWKVYERARGIALSKERFQFVFDLETDIQTVLKQGFWTFDDWGMALERWVEVPPRTYLQTAAIWVRLRNIPVNYLTYKTIDAIADGIGHVEVIEFDPEKPQLQDYVRVQVTIDLNLPVRDKKSLSLPGGRVEYIDVEYERVRKKCYHCMRLTHEKLKCPLFQGNKSKGKEIAVVQSTVQNQSGGSRQHHNDLTEKIMPLLAPSVPPGFAPQSTLVAPEVFEEMRFYMNCIVPEERRVREAKMRKTLDELSRDPVAQRSCLRLERAPLISRERTGEVGHVFDFCTSENGGVPDVVESSLRRAPHQYDNRGMERDGSRLHEEGSGTVGATGEPDTVGREVVLASPQKKRLDTRKMNEVNAATSSALEQPRFTMGYTPAMSADKSSKSRGTTRSKSSWCRRDQKKRRATGPDDEGVFRESEEGPLKRKATDEDEVSSKVSKQHGGLMVHQKPSNPQ</sequence>